<dbReference type="InterPro" id="IPR009061">
    <property type="entry name" value="DNA-bd_dom_put_sf"/>
</dbReference>
<dbReference type="InterPro" id="IPR000551">
    <property type="entry name" value="MerR-type_HTH_dom"/>
</dbReference>
<evidence type="ECO:0000256" key="2">
    <source>
        <dbReference type="SAM" id="MobiDB-lite"/>
    </source>
</evidence>
<dbReference type="SUPFAM" id="SSF46955">
    <property type="entry name" value="Putative DNA-binding domain"/>
    <property type="match status" value="1"/>
</dbReference>
<reference evidence="4" key="1">
    <citation type="submission" date="2021-01" db="EMBL/GenBank/DDBJ databases">
        <title>Whole genome shotgun sequence of Actinoplanes nipponensis NBRC 14063.</title>
        <authorList>
            <person name="Komaki H."/>
            <person name="Tamura T."/>
        </authorList>
    </citation>
    <scope>NUCLEOTIDE SEQUENCE</scope>
    <source>
        <strain evidence="4">NBRC 14063</strain>
    </source>
</reference>
<comment type="caution">
    <text evidence="4">The sequence shown here is derived from an EMBL/GenBank/DDBJ whole genome shotgun (WGS) entry which is preliminary data.</text>
</comment>
<dbReference type="Proteomes" id="UP000647172">
    <property type="component" value="Unassembled WGS sequence"/>
</dbReference>
<proteinExistence type="predicted"/>
<gene>
    <name evidence="4" type="ORF">Ani05nite_56940</name>
</gene>
<protein>
    <submittedName>
        <fullName evidence="4">Transcriptional regulator</fullName>
    </submittedName>
</protein>
<evidence type="ECO:0000259" key="3">
    <source>
        <dbReference type="PROSITE" id="PS50937"/>
    </source>
</evidence>
<feature type="region of interest" description="Disordered" evidence="2">
    <location>
        <begin position="153"/>
        <end position="189"/>
    </location>
</feature>
<dbReference type="EMBL" id="BOMQ01000065">
    <property type="protein sequence ID" value="GIE52160.1"/>
    <property type="molecule type" value="Genomic_DNA"/>
</dbReference>
<dbReference type="GO" id="GO:0003677">
    <property type="term" value="F:DNA binding"/>
    <property type="evidence" value="ECO:0007669"/>
    <property type="project" value="UniProtKB-KW"/>
</dbReference>
<sequence>MSTWSVGELATATGLTVRTLHHYDEIGLARPSLRTAAGHRRYTGADVRRLHRVVALRGFGFSLAEIAALLDGSGPEPRELLRHQLDQVRDRIARATRLRDRLAVVLGQFDAAGAPSAAVLIRLIEEMTAVEHTYTPEEFRAMAQRRQAAMARLSPREQAEMAERRRAWHDRMTPEEVAELQRSRPSPPR</sequence>
<feature type="domain" description="HTH merR-type" evidence="3">
    <location>
        <begin position="3"/>
        <end position="72"/>
    </location>
</feature>
<name>A0A919MWF1_9ACTN</name>
<dbReference type="PANTHER" id="PTHR30204:SF90">
    <property type="entry name" value="HTH-TYPE TRANSCRIPTIONAL ACTIVATOR MTA"/>
    <property type="match status" value="1"/>
</dbReference>
<dbReference type="PROSITE" id="PS50937">
    <property type="entry name" value="HTH_MERR_2"/>
    <property type="match status" value="1"/>
</dbReference>
<organism evidence="4 5">
    <name type="scientific">Actinoplanes nipponensis</name>
    <dbReference type="NCBI Taxonomy" id="135950"/>
    <lineage>
        <taxon>Bacteria</taxon>
        <taxon>Bacillati</taxon>
        <taxon>Actinomycetota</taxon>
        <taxon>Actinomycetes</taxon>
        <taxon>Micromonosporales</taxon>
        <taxon>Micromonosporaceae</taxon>
        <taxon>Actinoplanes</taxon>
    </lineage>
</organism>
<dbReference type="RefSeq" id="WP_203773362.1">
    <property type="nucleotide sequence ID" value="NZ_BAAAYJ010000093.1"/>
</dbReference>
<dbReference type="Gene3D" id="1.10.1660.10">
    <property type="match status" value="1"/>
</dbReference>
<dbReference type="PRINTS" id="PR00040">
    <property type="entry name" value="HTHMERR"/>
</dbReference>
<accession>A0A919MWF1</accession>
<evidence type="ECO:0000313" key="4">
    <source>
        <dbReference type="EMBL" id="GIE52160.1"/>
    </source>
</evidence>
<dbReference type="PANTHER" id="PTHR30204">
    <property type="entry name" value="REDOX-CYCLING DRUG-SENSING TRANSCRIPTIONAL ACTIVATOR SOXR"/>
    <property type="match status" value="1"/>
</dbReference>
<feature type="compositionally biased region" description="Basic and acidic residues" evidence="2">
    <location>
        <begin position="154"/>
        <end position="182"/>
    </location>
</feature>
<dbReference type="AlphaFoldDB" id="A0A919MWF1"/>
<keyword evidence="1" id="KW-0238">DNA-binding</keyword>
<evidence type="ECO:0000313" key="5">
    <source>
        <dbReference type="Proteomes" id="UP000647172"/>
    </source>
</evidence>
<evidence type="ECO:0000256" key="1">
    <source>
        <dbReference type="ARBA" id="ARBA00023125"/>
    </source>
</evidence>
<dbReference type="Pfam" id="PF13411">
    <property type="entry name" value="MerR_1"/>
    <property type="match status" value="1"/>
</dbReference>
<dbReference type="InterPro" id="IPR047057">
    <property type="entry name" value="MerR_fam"/>
</dbReference>
<dbReference type="SMART" id="SM00422">
    <property type="entry name" value="HTH_MERR"/>
    <property type="match status" value="1"/>
</dbReference>
<dbReference type="GO" id="GO:0003700">
    <property type="term" value="F:DNA-binding transcription factor activity"/>
    <property type="evidence" value="ECO:0007669"/>
    <property type="project" value="InterPro"/>
</dbReference>
<keyword evidence="5" id="KW-1185">Reference proteome</keyword>